<dbReference type="RefSeq" id="WP_354280111.1">
    <property type="nucleotide sequence ID" value="NZ_JBEPMK010000002.1"/>
</dbReference>
<evidence type="ECO:0000313" key="1">
    <source>
        <dbReference type="EMBL" id="MET3643950.1"/>
    </source>
</evidence>
<proteinExistence type="predicted"/>
<accession>A0ABV2JJ51</accession>
<sequence>MMQAPMNEYYTEKEYEFALMQMRKMLERQRILAEVSVAIASKEEQLSWFTSKAKKEATSTKSIIQQVNKQMDTAISG</sequence>
<dbReference type="Proteomes" id="UP001549055">
    <property type="component" value="Unassembled WGS sequence"/>
</dbReference>
<organism evidence="1 2">
    <name type="scientific">Streptococcus gallinaceus</name>
    <dbReference type="NCBI Taxonomy" id="165758"/>
    <lineage>
        <taxon>Bacteria</taxon>
        <taxon>Bacillati</taxon>
        <taxon>Bacillota</taxon>
        <taxon>Bacilli</taxon>
        <taxon>Lactobacillales</taxon>
        <taxon>Streptococcaceae</taxon>
        <taxon>Streptococcus</taxon>
    </lineage>
</organism>
<name>A0ABV2JJ51_9STRE</name>
<gene>
    <name evidence="1" type="ORF">ABID27_000572</name>
</gene>
<comment type="caution">
    <text evidence="1">The sequence shown here is derived from an EMBL/GenBank/DDBJ whole genome shotgun (WGS) entry which is preliminary data.</text>
</comment>
<evidence type="ECO:0000313" key="2">
    <source>
        <dbReference type="Proteomes" id="UP001549055"/>
    </source>
</evidence>
<protein>
    <submittedName>
        <fullName evidence="1">Uncharacterized protein</fullName>
    </submittedName>
</protein>
<dbReference type="EMBL" id="JBEPMK010000002">
    <property type="protein sequence ID" value="MET3643950.1"/>
    <property type="molecule type" value="Genomic_DNA"/>
</dbReference>
<reference evidence="1 2" key="1">
    <citation type="submission" date="2024-06" db="EMBL/GenBank/DDBJ databases">
        <title>Genomic Encyclopedia of Type Strains, Phase IV (KMG-IV): sequencing the most valuable type-strain genomes for metagenomic binning, comparative biology and taxonomic classification.</title>
        <authorList>
            <person name="Goeker M."/>
        </authorList>
    </citation>
    <scope>NUCLEOTIDE SEQUENCE [LARGE SCALE GENOMIC DNA]</scope>
    <source>
        <strain evidence="1 2">DSM 15349</strain>
    </source>
</reference>
<keyword evidence="2" id="KW-1185">Reference proteome</keyword>